<name>A0A084IJE1_SALHC</name>
<evidence type="ECO:0000313" key="4">
    <source>
        <dbReference type="Proteomes" id="UP000028302"/>
    </source>
</evidence>
<dbReference type="PROSITE" id="PS00061">
    <property type="entry name" value="ADH_SHORT"/>
    <property type="match status" value="1"/>
</dbReference>
<dbReference type="Proteomes" id="UP000028302">
    <property type="component" value="Unassembled WGS sequence"/>
</dbReference>
<dbReference type="FunFam" id="3.40.50.720:FF:000084">
    <property type="entry name" value="Short-chain dehydrogenase reductase"/>
    <property type="match status" value="1"/>
</dbReference>
<dbReference type="PRINTS" id="PR00081">
    <property type="entry name" value="GDHRDH"/>
</dbReference>
<dbReference type="SUPFAM" id="SSF51735">
    <property type="entry name" value="NAD(P)-binding Rossmann-fold domains"/>
    <property type="match status" value="1"/>
</dbReference>
<dbReference type="PANTHER" id="PTHR43639:SF1">
    <property type="entry name" value="SHORT-CHAIN DEHYDROGENASE_REDUCTASE FAMILY PROTEIN"/>
    <property type="match status" value="1"/>
</dbReference>
<keyword evidence="2" id="KW-0560">Oxidoreductase</keyword>
<dbReference type="eggNOG" id="COG1028">
    <property type="taxonomic scope" value="Bacteria"/>
</dbReference>
<sequence>MTQSAIYPSLEGRTAFVTGGGSGIGAELVSALTRQKANVHFVDIDVAASEALVARLQNESSDHRVAFTHCDIRDVDRLQQTIRDVEAEHGAIRVLVNNAANDDRHDWQSVTADYWDERMAINLRPQFFAIQAAAPGMAEAGGGSIINFGSISWKVALGGMPGYTTAKAAIHGLTRGMARDLGESNIRVNTIIPGAIITERQLDKWITPEDEARIQANQCLKQRLLPEHVAPTVLFLAADDSAGCTAHEYFIDAGWC</sequence>
<proteinExistence type="inferred from homology"/>
<dbReference type="InterPro" id="IPR020904">
    <property type="entry name" value="Sc_DH/Rdtase_CS"/>
</dbReference>
<dbReference type="GO" id="GO:0016491">
    <property type="term" value="F:oxidoreductase activity"/>
    <property type="evidence" value="ECO:0007669"/>
    <property type="project" value="UniProtKB-KW"/>
</dbReference>
<comment type="similarity">
    <text evidence="1">Belongs to the short-chain dehydrogenases/reductases (SDR) family.</text>
</comment>
<dbReference type="Pfam" id="PF13561">
    <property type="entry name" value="adh_short_C2"/>
    <property type="match status" value="1"/>
</dbReference>
<dbReference type="Gene3D" id="3.40.50.720">
    <property type="entry name" value="NAD(P)-binding Rossmann-like Domain"/>
    <property type="match status" value="1"/>
</dbReference>
<evidence type="ECO:0000313" key="3">
    <source>
        <dbReference type="EMBL" id="KEZ76825.1"/>
    </source>
</evidence>
<keyword evidence="4" id="KW-1185">Reference proteome</keyword>
<dbReference type="OrthoDB" id="9789398at2"/>
<comment type="caution">
    <text evidence="3">The sequence shown here is derived from an EMBL/GenBank/DDBJ whole genome shotgun (WGS) entry which is preliminary data.</text>
</comment>
<dbReference type="STRING" id="1304275.C41B8_12745"/>
<dbReference type="AlphaFoldDB" id="A0A084IJE1"/>
<reference evidence="3 4" key="1">
    <citation type="submission" date="2013-03" db="EMBL/GenBank/DDBJ databases">
        <title>Salinisphaera hydrothermalis C41B8 Genome Sequencing.</title>
        <authorList>
            <person name="Li C."/>
            <person name="Lai Q."/>
            <person name="Shao Z."/>
        </authorList>
    </citation>
    <scope>NUCLEOTIDE SEQUENCE [LARGE SCALE GENOMIC DNA]</scope>
    <source>
        <strain evidence="3 4">C41B8</strain>
    </source>
</reference>
<accession>A0A084IJE1</accession>
<dbReference type="InterPro" id="IPR002347">
    <property type="entry name" value="SDR_fam"/>
</dbReference>
<evidence type="ECO:0000256" key="1">
    <source>
        <dbReference type="ARBA" id="ARBA00006484"/>
    </source>
</evidence>
<gene>
    <name evidence="3" type="ORF">C41B8_12745</name>
</gene>
<protein>
    <submittedName>
        <fullName evidence="3">Putative L-arabinose 1-dehydrogenase</fullName>
    </submittedName>
</protein>
<dbReference type="PATRIC" id="fig|1304275.5.peg.2599"/>
<dbReference type="PRINTS" id="PR00080">
    <property type="entry name" value="SDRFAMILY"/>
</dbReference>
<organism evidence="3 4">
    <name type="scientific">Salinisphaera hydrothermalis (strain C41B8)</name>
    <dbReference type="NCBI Taxonomy" id="1304275"/>
    <lineage>
        <taxon>Bacteria</taxon>
        <taxon>Pseudomonadati</taxon>
        <taxon>Pseudomonadota</taxon>
        <taxon>Gammaproteobacteria</taxon>
        <taxon>Salinisphaerales</taxon>
        <taxon>Salinisphaeraceae</taxon>
        <taxon>Salinisphaera</taxon>
    </lineage>
</organism>
<evidence type="ECO:0000256" key="2">
    <source>
        <dbReference type="ARBA" id="ARBA00023002"/>
    </source>
</evidence>
<dbReference type="PANTHER" id="PTHR43639">
    <property type="entry name" value="OXIDOREDUCTASE, SHORT-CHAIN DEHYDROGENASE/REDUCTASE FAMILY (AFU_ORTHOLOGUE AFUA_5G02870)"/>
    <property type="match status" value="1"/>
</dbReference>
<dbReference type="InterPro" id="IPR036291">
    <property type="entry name" value="NAD(P)-bd_dom_sf"/>
</dbReference>
<dbReference type="EMBL" id="APNK01000021">
    <property type="protein sequence ID" value="KEZ76825.1"/>
    <property type="molecule type" value="Genomic_DNA"/>
</dbReference>
<dbReference type="RefSeq" id="WP_037338868.1">
    <property type="nucleotide sequence ID" value="NZ_APNK01000021.1"/>
</dbReference>
<dbReference type="CDD" id="cd05233">
    <property type="entry name" value="SDR_c"/>
    <property type="match status" value="1"/>
</dbReference>